<evidence type="ECO:0000256" key="4">
    <source>
        <dbReference type="ARBA" id="ARBA00023136"/>
    </source>
</evidence>
<dbReference type="GO" id="GO:0008273">
    <property type="term" value="F:calcium, potassium:sodium antiporter activity"/>
    <property type="evidence" value="ECO:0007669"/>
    <property type="project" value="TreeGrafter"/>
</dbReference>
<feature type="transmembrane region" description="Helical" evidence="5">
    <location>
        <begin position="329"/>
        <end position="347"/>
    </location>
</feature>
<dbReference type="STRING" id="906968.Trebr_2147"/>
<evidence type="ECO:0000256" key="1">
    <source>
        <dbReference type="ARBA" id="ARBA00004141"/>
    </source>
</evidence>
<dbReference type="PANTHER" id="PTHR10846">
    <property type="entry name" value="SODIUM/POTASSIUM/CALCIUM EXCHANGER"/>
    <property type="match status" value="1"/>
</dbReference>
<keyword evidence="3 5" id="KW-1133">Transmembrane helix</keyword>
<dbReference type="AlphaFoldDB" id="F4LKK6"/>
<feature type="transmembrane region" description="Helical" evidence="5">
    <location>
        <begin position="125"/>
        <end position="145"/>
    </location>
</feature>
<feature type="transmembrane region" description="Helical" evidence="5">
    <location>
        <begin position="198"/>
        <end position="217"/>
    </location>
</feature>
<feature type="transmembrane region" description="Helical" evidence="5">
    <location>
        <begin position="157"/>
        <end position="177"/>
    </location>
</feature>
<dbReference type="GO" id="GO:0006874">
    <property type="term" value="P:intracellular calcium ion homeostasis"/>
    <property type="evidence" value="ECO:0007669"/>
    <property type="project" value="TreeGrafter"/>
</dbReference>
<feature type="transmembrane region" description="Helical" evidence="5">
    <location>
        <begin position="237"/>
        <end position="259"/>
    </location>
</feature>
<feature type="domain" description="Sodium/calcium exchanger membrane region" evidence="6">
    <location>
        <begin position="23"/>
        <end position="172"/>
    </location>
</feature>
<sequence length="350" mass="35926">MFDEFLLNLMNAVPDGIPGLVILLAIIAAALFVLSKGADILVDSAVALSEKWGVPKMLIGATVVSLGTTLPEVTVSVMSALKGAPGLAMGNAVGSVICDTGLILGIAALIKPLPFKKTVVNRQGWIQLGAGILLVAVSFIAGGGIRSFSEGGSIPRVMGFVFLGLLAAYIVSTIAGARKGTDAESRDTDNPSGENGSSVAVILLKMILGAALVILSSKVLIPAVQETALRFRIPETVIAATLVAFGTSLPELITAITAARKGHGDLAIGNIIGADILNVLFVIGASAAVTPGGLTVDVNFFRILFPAMLFVLIVFRCGVLFSKNSLKRPVGFVLLAAYVAVTALSYVSGV</sequence>
<accession>F4LKK6</accession>
<name>F4LKK6_TREBD</name>
<protein>
    <submittedName>
        <fullName evidence="7">Na+/Ca+ antiporter, CaCA family</fullName>
    </submittedName>
</protein>
<dbReference type="Pfam" id="PF01699">
    <property type="entry name" value="Na_Ca_ex"/>
    <property type="match status" value="2"/>
</dbReference>
<proteinExistence type="predicted"/>
<feature type="transmembrane region" description="Helical" evidence="5">
    <location>
        <begin position="20"/>
        <end position="38"/>
    </location>
</feature>
<reference evidence="8" key="1">
    <citation type="submission" date="2011-04" db="EMBL/GenBank/DDBJ databases">
        <title>The complete genome of Treponema brennaborense DSM 12168.</title>
        <authorList>
            <person name="Lucas S."/>
            <person name="Han J."/>
            <person name="Lapidus A."/>
            <person name="Bruce D."/>
            <person name="Goodwin L."/>
            <person name="Pitluck S."/>
            <person name="Peters L."/>
            <person name="Kyrpides N."/>
            <person name="Mavromatis K."/>
            <person name="Ivanova N."/>
            <person name="Mikhailova N."/>
            <person name="Pagani I."/>
            <person name="Teshima H."/>
            <person name="Detter J.C."/>
            <person name="Tapia R."/>
            <person name="Han C."/>
            <person name="Land M."/>
            <person name="Hauser L."/>
            <person name="Markowitz V."/>
            <person name="Cheng J.-F."/>
            <person name="Hugenholtz P."/>
            <person name="Woyke T."/>
            <person name="Wu D."/>
            <person name="Gronow S."/>
            <person name="Wellnitz S."/>
            <person name="Brambilla E."/>
            <person name="Klenk H.-P."/>
            <person name="Eisen J.A."/>
        </authorList>
    </citation>
    <scope>NUCLEOTIDE SEQUENCE [LARGE SCALE GENOMIC DNA]</scope>
    <source>
        <strain evidence="8">DSM 12168 / CIP 105900 / DD5/3</strain>
    </source>
</reference>
<dbReference type="EMBL" id="CP002696">
    <property type="protein sequence ID" value="AEE17562.1"/>
    <property type="molecule type" value="Genomic_DNA"/>
</dbReference>
<evidence type="ECO:0000256" key="5">
    <source>
        <dbReference type="SAM" id="Phobius"/>
    </source>
</evidence>
<organism evidence="7 8">
    <name type="scientific">Treponema brennaborense (strain DSM 12168 / CIP 105900 / DD5/3)</name>
    <dbReference type="NCBI Taxonomy" id="906968"/>
    <lineage>
        <taxon>Bacteria</taxon>
        <taxon>Pseudomonadati</taxon>
        <taxon>Spirochaetota</taxon>
        <taxon>Spirochaetia</taxon>
        <taxon>Spirochaetales</taxon>
        <taxon>Treponemataceae</taxon>
        <taxon>Treponema</taxon>
    </lineage>
</organism>
<feature type="transmembrane region" description="Helical" evidence="5">
    <location>
        <begin position="93"/>
        <end position="113"/>
    </location>
</feature>
<dbReference type="NCBIfam" id="TIGR00367">
    <property type="entry name" value="calcium/sodium antiporter"/>
    <property type="match status" value="1"/>
</dbReference>
<dbReference type="GO" id="GO:0005886">
    <property type="term" value="C:plasma membrane"/>
    <property type="evidence" value="ECO:0007669"/>
    <property type="project" value="TreeGrafter"/>
</dbReference>
<keyword evidence="4 5" id="KW-0472">Membrane</keyword>
<feature type="transmembrane region" description="Helical" evidence="5">
    <location>
        <begin position="300"/>
        <end position="322"/>
    </location>
</feature>
<dbReference type="KEGG" id="tbe:Trebr_2147"/>
<dbReference type="HOGENOM" id="CLU_007948_0_3_12"/>
<evidence type="ECO:0000313" key="8">
    <source>
        <dbReference type="Proteomes" id="UP000006546"/>
    </source>
</evidence>
<dbReference type="Gene3D" id="1.20.1420.30">
    <property type="entry name" value="NCX, central ion-binding region"/>
    <property type="match status" value="1"/>
</dbReference>
<dbReference type="Proteomes" id="UP000006546">
    <property type="component" value="Chromosome"/>
</dbReference>
<dbReference type="InterPro" id="IPR004481">
    <property type="entry name" value="K/Na/Ca-exchanger"/>
</dbReference>
<dbReference type="InterPro" id="IPR004837">
    <property type="entry name" value="NaCa_Exmemb"/>
</dbReference>
<comment type="subcellular location">
    <subcellularLocation>
        <location evidence="1">Membrane</location>
        <topology evidence="1">Multi-pass membrane protein</topology>
    </subcellularLocation>
</comment>
<dbReference type="RefSeq" id="WP_013759264.1">
    <property type="nucleotide sequence ID" value="NC_015500.1"/>
</dbReference>
<dbReference type="InterPro" id="IPR044880">
    <property type="entry name" value="NCX_ion-bd_dom_sf"/>
</dbReference>
<dbReference type="eggNOG" id="COG0530">
    <property type="taxonomic scope" value="Bacteria"/>
</dbReference>
<evidence type="ECO:0000256" key="2">
    <source>
        <dbReference type="ARBA" id="ARBA00022692"/>
    </source>
</evidence>
<evidence type="ECO:0000313" key="7">
    <source>
        <dbReference type="EMBL" id="AEE17562.1"/>
    </source>
</evidence>
<feature type="domain" description="Sodium/calcium exchanger membrane region" evidence="6">
    <location>
        <begin position="205"/>
        <end position="346"/>
    </location>
</feature>
<keyword evidence="8" id="KW-1185">Reference proteome</keyword>
<keyword evidence="2 5" id="KW-0812">Transmembrane</keyword>
<evidence type="ECO:0000256" key="3">
    <source>
        <dbReference type="ARBA" id="ARBA00022989"/>
    </source>
</evidence>
<gene>
    <name evidence="7" type="ordered locus">Trebr_2147</name>
</gene>
<evidence type="ECO:0000259" key="6">
    <source>
        <dbReference type="Pfam" id="PF01699"/>
    </source>
</evidence>
<feature type="transmembrane region" description="Helical" evidence="5">
    <location>
        <begin position="266"/>
        <end position="288"/>
    </location>
</feature>
<dbReference type="GO" id="GO:0005262">
    <property type="term" value="F:calcium channel activity"/>
    <property type="evidence" value="ECO:0007669"/>
    <property type="project" value="TreeGrafter"/>
</dbReference>
<dbReference type="PANTHER" id="PTHR10846:SF8">
    <property type="entry name" value="INNER MEMBRANE PROTEIN YRBG"/>
    <property type="match status" value="1"/>
</dbReference>